<dbReference type="Gene3D" id="3.30.40.10">
    <property type="entry name" value="Zinc/RING finger domain, C3HC4 (zinc finger)"/>
    <property type="match status" value="1"/>
</dbReference>
<sequence length="1153" mass="127527">MILGALGFYLTSERGRKAMKGRSHRIPSSDPPDDWGDGSWTVDCICGVTFDDGEEMVNCDECGVWVHTRCSRFVKGETSFACDKCKSKKYRNNDSEETEVAQLLVELPTKTVRIEPQNPRAVPHRSPFRFWTDIPMEERVHVQGVPGDPAIFQGLSSVFTSELWKCTGYVPKKFNFQYKEFPCWEESENPVDRGAGVLFSLSKEIISYPAVDYERKLPPKEVKKPDGGNGKVSSGDMQNQTKKERNNLREGAAVLGKRKKEETSTLKDRNSRKKAMSTGKEAEKKKGATSASDYVKLELKRDRGFKDVNVDAQYAKSEEKECIKSEEKECILPKSLVDGRMEELNDSDKHKNSSSFYVSAEAGSPEFSPPTTALENNTKIQNAGQEHSSAAKSSPETDASVPYHAEIVDGTISVKKEEDVKPLNHLDHQKEKMQHLNTGSSSDAVVSIPASGDVGTSTLGLRDKCIPSHGSDTVSPDSVQTDIKVKREQELQGADVPEVLSSPTERKHSPKYSEKQSMGQVFENARNGDQKSEPAKVTEKKSIMSMPSRHVDPDQSEQGSHESIRQLAVPEALLESRQSMKEIDDPSKLGGTNGSLLFSNSRKLIPGVSKSSLTSCSSVLFKDNHKAPVPSSSDNHKPHIPPNSAATVKLFPSSKQRIKADMIDHRKEHSRVDGSRNDNPKIASSLGLKQSCATRIPQSTVTSSKLALSDTKEQGLYSSCRNVTSEGASLLGSVETDYISQNQSSFSVENKPTASSSSQKSQKVYQSINHSTTKQYQDTQSVHSTAPSTISATLSDEELALLLHQELNSSPRVPRVPRMRQAGGIAQLASPTATGLHVRRPSGFGGKDQIMFSRRKNKEETYKEGCRHSREPTDEPKKMDRMMLSAERKQLDHDAEGSVDKRETSIESPETVASSKRSMLLSSTVSNTCPSSSFETNERNLSSTLASSRDASDDDVAATAIAGPSFRTLPGLIDEIMSKGKRVTYEELCNAVLPHWHNLRKHNGERYAYASHSQAVLDCLRNRNEWSHLIDRGPKTNSGRKRRKLDADSLLDSDEDNKEESLKDVEEKSVKSHREDFPKGKRKARKRRRLALQGRGVKDIRKKQKMEATAEDELEEFSHSSEGTECYLSEDDSQGGGRTRGVVESDASASSAE</sequence>
<dbReference type="AlphaFoldDB" id="A0AAV7EYB8"/>
<dbReference type="Pfam" id="PF24659">
    <property type="entry name" value="DUF7648"/>
    <property type="match status" value="1"/>
</dbReference>
<evidence type="ECO:0000256" key="4">
    <source>
        <dbReference type="ARBA" id="ARBA00022833"/>
    </source>
</evidence>
<feature type="compositionally biased region" description="Polar residues" evidence="6">
    <location>
        <begin position="764"/>
        <end position="789"/>
    </location>
</feature>
<feature type="region of interest" description="Disordered" evidence="6">
    <location>
        <begin position="342"/>
        <end position="405"/>
    </location>
</feature>
<feature type="compositionally biased region" description="Basic and acidic residues" evidence="6">
    <location>
        <begin position="549"/>
        <end position="564"/>
    </location>
</feature>
<proteinExistence type="predicted"/>
<accession>A0AAV7EYB8</accession>
<evidence type="ECO:0000256" key="1">
    <source>
        <dbReference type="ARBA" id="ARBA00004123"/>
    </source>
</evidence>
<feature type="compositionally biased region" description="Low complexity" evidence="6">
    <location>
        <begin position="922"/>
        <end position="933"/>
    </location>
</feature>
<dbReference type="SUPFAM" id="SSF57903">
    <property type="entry name" value="FYVE/PHD zinc finger"/>
    <property type="match status" value="1"/>
</dbReference>
<feature type="compositionally biased region" description="Acidic residues" evidence="6">
    <location>
        <begin position="1049"/>
        <end position="1058"/>
    </location>
</feature>
<dbReference type="PANTHER" id="PTHR14571">
    <property type="entry name" value="HISTONE-LYSINE N-METHYLTRANSFERASE SET-26-RELATED"/>
    <property type="match status" value="1"/>
</dbReference>
<dbReference type="GO" id="GO:0008270">
    <property type="term" value="F:zinc ion binding"/>
    <property type="evidence" value="ECO:0007669"/>
    <property type="project" value="UniProtKB-KW"/>
</dbReference>
<evidence type="ECO:0000256" key="3">
    <source>
        <dbReference type="ARBA" id="ARBA00022771"/>
    </source>
</evidence>
<feature type="region of interest" description="Disordered" evidence="6">
    <location>
        <begin position="743"/>
        <end position="789"/>
    </location>
</feature>
<evidence type="ECO:0000259" key="7">
    <source>
        <dbReference type="SMART" id="SM00249"/>
    </source>
</evidence>
<evidence type="ECO:0000256" key="2">
    <source>
        <dbReference type="ARBA" id="ARBA00022723"/>
    </source>
</evidence>
<feature type="region of interest" description="Disordered" evidence="6">
    <location>
        <begin position="856"/>
        <end position="952"/>
    </location>
</feature>
<reference evidence="8 9" key="1">
    <citation type="submission" date="2021-07" db="EMBL/GenBank/DDBJ databases">
        <title>The Aristolochia fimbriata genome: insights into angiosperm evolution, floral development and chemical biosynthesis.</title>
        <authorList>
            <person name="Jiao Y."/>
        </authorList>
    </citation>
    <scope>NUCLEOTIDE SEQUENCE [LARGE SCALE GENOMIC DNA]</scope>
    <source>
        <strain evidence="8">IBCAS-2021</strain>
        <tissue evidence="8">Leaf</tissue>
    </source>
</reference>
<dbReference type="PANTHER" id="PTHR14571:SF9">
    <property type="entry name" value="HISTONE-LYSINE N-METHYLTRANSFERASE SET-26-RELATED"/>
    <property type="match status" value="1"/>
</dbReference>
<feature type="compositionally biased region" description="Basic and acidic residues" evidence="6">
    <location>
        <begin position="504"/>
        <end position="514"/>
    </location>
</feature>
<feature type="domain" description="Zinc finger PHD-type" evidence="7">
    <location>
        <begin position="43"/>
        <end position="86"/>
    </location>
</feature>
<feature type="compositionally biased region" description="Basic and acidic residues" evidence="6">
    <location>
        <begin position="1059"/>
        <end position="1079"/>
    </location>
</feature>
<feature type="compositionally biased region" description="Basic and acidic residues" evidence="6">
    <location>
        <begin position="342"/>
        <end position="351"/>
    </location>
</feature>
<dbReference type="SMART" id="SM00249">
    <property type="entry name" value="PHD"/>
    <property type="match status" value="1"/>
</dbReference>
<dbReference type="InterPro" id="IPR019786">
    <property type="entry name" value="Zinc_finger_PHD-type_CS"/>
</dbReference>
<evidence type="ECO:0000256" key="5">
    <source>
        <dbReference type="ARBA" id="ARBA00023242"/>
    </source>
</evidence>
<comment type="caution">
    <text evidence="8">The sequence shown here is derived from an EMBL/GenBank/DDBJ whole genome shotgun (WGS) entry which is preliminary data.</text>
</comment>
<protein>
    <recommendedName>
        <fullName evidence="7">Zinc finger PHD-type domain-containing protein</fullName>
    </recommendedName>
</protein>
<dbReference type="InterPro" id="IPR001965">
    <property type="entry name" value="Znf_PHD"/>
</dbReference>
<feature type="compositionally biased region" description="Basic and acidic residues" evidence="6">
    <location>
        <begin position="658"/>
        <end position="679"/>
    </location>
</feature>
<feature type="compositionally biased region" description="Basic and acidic residues" evidence="6">
    <location>
        <begin position="526"/>
        <end position="542"/>
    </location>
</feature>
<dbReference type="PROSITE" id="PS01359">
    <property type="entry name" value="ZF_PHD_1"/>
    <property type="match status" value="1"/>
</dbReference>
<feature type="compositionally biased region" description="Basic and acidic residues" evidence="6">
    <location>
        <begin position="259"/>
        <end position="269"/>
    </location>
</feature>
<feature type="compositionally biased region" description="Basic and acidic residues" evidence="6">
    <location>
        <begin position="217"/>
        <end position="226"/>
    </location>
</feature>
<gene>
    <name evidence="8" type="ORF">H6P81_006019</name>
</gene>
<comment type="subcellular location">
    <subcellularLocation>
        <location evidence="1">Nucleus</location>
    </subcellularLocation>
</comment>
<evidence type="ECO:0000313" key="9">
    <source>
        <dbReference type="Proteomes" id="UP000825729"/>
    </source>
</evidence>
<feature type="compositionally biased region" description="Basic and acidic residues" evidence="6">
    <location>
        <begin position="857"/>
        <end position="905"/>
    </location>
</feature>
<dbReference type="Proteomes" id="UP000825729">
    <property type="component" value="Unassembled WGS sequence"/>
</dbReference>
<feature type="compositionally biased region" description="Basic residues" evidence="6">
    <location>
        <begin position="1080"/>
        <end position="1090"/>
    </location>
</feature>
<feature type="region of interest" description="Disordered" evidence="6">
    <location>
        <begin position="1029"/>
        <end position="1153"/>
    </location>
</feature>
<feature type="compositionally biased region" description="Polar residues" evidence="6">
    <location>
        <begin position="369"/>
        <end position="397"/>
    </location>
</feature>
<keyword evidence="2" id="KW-0479">Metal-binding</keyword>
<dbReference type="InterPro" id="IPR011011">
    <property type="entry name" value="Znf_FYVE_PHD"/>
</dbReference>
<dbReference type="GO" id="GO:0005634">
    <property type="term" value="C:nucleus"/>
    <property type="evidence" value="ECO:0007669"/>
    <property type="project" value="UniProtKB-SubCell"/>
</dbReference>
<keyword evidence="5" id="KW-0539">Nucleus</keyword>
<dbReference type="InterPro" id="IPR056065">
    <property type="entry name" value="DUF7648"/>
</dbReference>
<feature type="region of interest" description="Disordered" evidence="6">
    <location>
        <begin position="217"/>
        <end position="293"/>
    </location>
</feature>
<keyword evidence="9" id="KW-1185">Reference proteome</keyword>
<feature type="compositionally biased region" description="Polar residues" evidence="6">
    <location>
        <begin position="231"/>
        <end position="240"/>
    </location>
</feature>
<feature type="region of interest" description="Disordered" evidence="6">
    <location>
        <begin position="459"/>
        <end position="570"/>
    </location>
</feature>
<dbReference type="EMBL" id="JAINDJ010000003">
    <property type="protein sequence ID" value="KAG9453115.1"/>
    <property type="molecule type" value="Genomic_DNA"/>
</dbReference>
<organism evidence="8 9">
    <name type="scientific">Aristolochia fimbriata</name>
    <name type="common">White veined hardy Dutchman's pipe vine</name>
    <dbReference type="NCBI Taxonomy" id="158543"/>
    <lineage>
        <taxon>Eukaryota</taxon>
        <taxon>Viridiplantae</taxon>
        <taxon>Streptophyta</taxon>
        <taxon>Embryophyta</taxon>
        <taxon>Tracheophyta</taxon>
        <taxon>Spermatophyta</taxon>
        <taxon>Magnoliopsida</taxon>
        <taxon>Magnoliidae</taxon>
        <taxon>Piperales</taxon>
        <taxon>Aristolochiaceae</taxon>
        <taxon>Aristolochia</taxon>
    </lineage>
</organism>
<name>A0AAV7EYB8_ARIFI</name>
<evidence type="ECO:0000313" key="8">
    <source>
        <dbReference type="EMBL" id="KAG9453115.1"/>
    </source>
</evidence>
<dbReference type="InterPro" id="IPR013083">
    <property type="entry name" value="Znf_RING/FYVE/PHD"/>
</dbReference>
<evidence type="ECO:0000256" key="6">
    <source>
        <dbReference type="SAM" id="MobiDB-lite"/>
    </source>
</evidence>
<keyword evidence="4" id="KW-0862">Zinc</keyword>
<keyword evidence="3" id="KW-0863">Zinc-finger</keyword>
<feature type="compositionally biased region" description="Polar residues" evidence="6">
    <location>
        <begin position="743"/>
        <end position="754"/>
    </location>
</feature>
<feature type="region of interest" description="Disordered" evidence="6">
    <location>
        <begin position="624"/>
        <end position="690"/>
    </location>
</feature>
<feature type="compositionally biased region" description="Polar residues" evidence="6">
    <location>
        <begin position="470"/>
        <end position="481"/>
    </location>
</feature>
<feature type="compositionally biased region" description="Polar residues" evidence="6">
    <location>
        <begin position="906"/>
        <end position="921"/>
    </location>
</feature>